<reference evidence="2" key="1">
    <citation type="submission" date="2018-08" db="EMBL/GenBank/DDBJ databases">
        <authorList>
            <person name="Grouzdev D.S."/>
            <person name="Krutkina M.S."/>
        </authorList>
    </citation>
    <scope>NUCLEOTIDE SEQUENCE [LARGE SCALE GENOMIC DNA]</scope>
    <source>
        <strain evidence="2">4-11</strain>
    </source>
</reference>
<accession>A0A372MFA0</accession>
<keyword evidence="2" id="KW-1185">Reference proteome</keyword>
<dbReference type="AlphaFoldDB" id="A0A372MFA0"/>
<dbReference type="Proteomes" id="UP000264002">
    <property type="component" value="Unassembled WGS sequence"/>
</dbReference>
<organism evidence="1 2">
    <name type="scientific">Sphaerochaeta halotolerans</name>
    <dbReference type="NCBI Taxonomy" id="2293840"/>
    <lineage>
        <taxon>Bacteria</taxon>
        <taxon>Pseudomonadati</taxon>
        <taxon>Spirochaetota</taxon>
        <taxon>Spirochaetia</taxon>
        <taxon>Spirochaetales</taxon>
        <taxon>Sphaerochaetaceae</taxon>
        <taxon>Sphaerochaeta</taxon>
    </lineage>
</organism>
<comment type="caution">
    <text evidence="1">The sequence shown here is derived from an EMBL/GenBank/DDBJ whole genome shotgun (WGS) entry which is preliminary data.</text>
</comment>
<protein>
    <submittedName>
        <fullName evidence="1">Uncharacterized protein</fullName>
    </submittedName>
</protein>
<sequence>MLTGVAGGDFIAIPLNLSCFGEVVSLSYGKEEVFVSVRQTGGFLFIFSFGDSQSNYYPIKPQLSPYWNISFTV</sequence>
<gene>
    <name evidence="1" type="ORF">DYP60_09670</name>
</gene>
<evidence type="ECO:0000313" key="2">
    <source>
        <dbReference type="Proteomes" id="UP000264002"/>
    </source>
</evidence>
<name>A0A372MFA0_9SPIR</name>
<dbReference type="EMBL" id="QUWK01000009">
    <property type="protein sequence ID" value="RFU94457.1"/>
    <property type="molecule type" value="Genomic_DNA"/>
</dbReference>
<reference evidence="1 2" key="2">
    <citation type="submission" date="2018-09" db="EMBL/GenBank/DDBJ databases">
        <title>Genome of Sphaerochaeta halotolerans strain 4-11.</title>
        <authorList>
            <person name="Nazina T.N."/>
            <person name="Sokolova D.S."/>
        </authorList>
    </citation>
    <scope>NUCLEOTIDE SEQUENCE [LARGE SCALE GENOMIC DNA]</scope>
    <source>
        <strain evidence="1 2">4-11</strain>
    </source>
</reference>
<evidence type="ECO:0000313" key="1">
    <source>
        <dbReference type="EMBL" id="RFU94457.1"/>
    </source>
</evidence>
<proteinExistence type="predicted"/>